<comment type="subcellular location">
    <subcellularLocation>
        <location evidence="1">Nucleus</location>
    </subcellularLocation>
</comment>
<gene>
    <name evidence="6" type="ORF">BJ508DRAFT_205428</name>
</gene>
<dbReference type="PROSITE" id="PS50102">
    <property type="entry name" value="RRM"/>
    <property type="match status" value="1"/>
</dbReference>
<sequence length="300" mass="32365">MPPNPGQPTGRVVFVGNIPYGLTEEQITDIFSSVGRVVSFRLVYDRDTGRPKGFGFAEYLDPETASSAVRNLNNHEVQGRKLKVDFSHEGNAAELENLEREQQGFGGLSNPSEPLTTTQSSGHGGLPPLPPGVPLPPGLTAVEAISRTMSTLPPTQLHDILVQMKQLVATDSTRAIELLRQAPQLSYAVIQALLLMRLVDTSILSQIIEPNVPVAAPPPPPQPIPTPIPARVVTPNPYYAPPVPPVPVVPTPVPQQEMDPQKAALIQQVMSLTPEQIANLPQDQQQIILALRQKFMGGGL</sequence>
<feature type="domain" description="RRM" evidence="5">
    <location>
        <begin position="11"/>
        <end position="89"/>
    </location>
</feature>
<dbReference type="Gene3D" id="3.30.70.330">
    <property type="match status" value="1"/>
</dbReference>
<keyword evidence="7" id="KW-1185">Reference proteome</keyword>
<organism evidence="6 7">
    <name type="scientific">Ascobolus immersus RN42</name>
    <dbReference type="NCBI Taxonomy" id="1160509"/>
    <lineage>
        <taxon>Eukaryota</taxon>
        <taxon>Fungi</taxon>
        <taxon>Dikarya</taxon>
        <taxon>Ascomycota</taxon>
        <taxon>Pezizomycotina</taxon>
        <taxon>Pezizomycetes</taxon>
        <taxon>Pezizales</taxon>
        <taxon>Ascobolaceae</taxon>
        <taxon>Ascobolus</taxon>
    </lineage>
</organism>
<dbReference type="PANTHER" id="PTHR45735">
    <property type="entry name" value="CLEAVAGE STIMULATION FACTOR SUBUNIT 2"/>
    <property type="match status" value="1"/>
</dbReference>
<dbReference type="STRING" id="1160509.A0A3N4IHN1"/>
<protein>
    <recommendedName>
        <fullName evidence="5">RRM domain-containing protein</fullName>
    </recommendedName>
</protein>
<dbReference type="OrthoDB" id="272703at2759"/>
<dbReference type="GO" id="GO:0003729">
    <property type="term" value="F:mRNA binding"/>
    <property type="evidence" value="ECO:0007669"/>
    <property type="project" value="TreeGrafter"/>
</dbReference>
<evidence type="ECO:0000256" key="2">
    <source>
        <dbReference type="ARBA" id="ARBA00023242"/>
    </source>
</evidence>
<feature type="region of interest" description="Disordered" evidence="4">
    <location>
        <begin position="103"/>
        <end position="131"/>
    </location>
</feature>
<evidence type="ECO:0000313" key="6">
    <source>
        <dbReference type="EMBL" id="RPA85136.1"/>
    </source>
</evidence>
<evidence type="ECO:0000259" key="5">
    <source>
        <dbReference type="PROSITE" id="PS50102"/>
    </source>
</evidence>
<dbReference type="Gene3D" id="1.10.20.70">
    <property type="entry name" value="Transcription termination and cleavage factor, C-terminal domain"/>
    <property type="match status" value="1"/>
</dbReference>
<evidence type="ECO:0000256" key="3">
    <source>
        <dbReference type="PROSITE-ProRule" id="PRU00176"/>
    </source>
</evidence>
<dbReference type="Pfam" id="PF14304">
    <property type="entry name" value="CSTF_C"/>
    <property type="match status" value="1"/>
</dbReference>
<dbReference type="Gene3D" id="1.25.40.630">
    <property type="match status" value="1"/>
</dbReference>
<dbReference type="EMBL" id="ML119655">
    <property type="protein sequence ID" value="RPA85136.1"/>
    <property type="molecule type" value="Genomic_DNA"/>
</dbReference>
<keyword evidence="3" id="KW-0694">RNA-binding</keyword>
<dbReference type="InterPro" id="IPR038192">
    <property type="entry name" value="CSTF_C_sf"/>
</dbReference>
<proteinExistence type="predicted"/>
<reference evidence="6 7" key="1">
    <citation type="journal article" date="2018" name="Nat. Ecol. Evol.">
        <title>Pezizomycetes genomes reveal the molecular basis of ectomycorrhizal truffle lifestyle.</title>
        <authorList>
            <person name="Murat C."/>
            <person name="Payen T."/>
            <person name="Noel B."/>
            <person name="Kuo A."/>
            <person name="Morin E."/>
            <person name="Chen J."/>
            <person name="Kohler A."/>
            <person name="Krizsan K."/>
            <person name="Balestrini R."/>
            <person name="Da Silva C."/>
            <person name="Montanini B."/>
            <person name="Hainaut M."/>
            <person name="Levati E."/>
            <person name="Barry K.W."/>
            <person name="Belfiori B."/>
            <person name="Cichocki N."/>
            <person name="Clum A."/>
            <person name="Dockter R.B."/>
            <person name="Fauchery L."/>
            <person name="Guy J."/>
            <person name="Iotti M."/>
            <person name="Le Tacon F."/>
            <person name="Lindquist E.A."/>
            <person name="Lipzen A."/>
            <person name="Malagnac F."/>
            <person name="Mello A."/>
            <person name="Molinier V."/>
            <person name="Miyauchi S."/>
            <person name="Poulain J."/>
            <person name="Riccioni C."/>
            <person name="Rubini A."/>
            <person name="Sitrit Y."/>
            <person name="Splivallo R."/>
            <person name="Traeger S."/>
            <person name="Wang M."/>
            <person name="Zifcakova L."/>
            <person name="Wipf D."/>
            <person name="Zambonelli A."/>
            <person name="Paolocci F."/>
            <person name="Nowrousian M."/>
            <person name="Ottonello S."/>
            <person name="Baldrian P."/>
            <person name="Spatafora J.W."/>
            <person name="Henrissat B."/>
            <person name="Nagy L.G."/>
            <person name="Aury J.M."/>
            <person name="Wincker P."/>
            <person name="Grigoriev I.V."/>
            <person name="Bonfante P."/>
            <person name="Martin F.M."/>
        </authorList>
    </citation>
    <scope>NUCLEOTIDE SEQUENCE [LARGE SCALE GENOMIC DNA]</scope>
    <source>
        <strain evidence="6 7">RN42</strain>
    </source>
</reference>
<dbReference type="AlphaFoldDB" id="A0A3N4IHN1"/>
<dbReference type="InterPro" id="IPR012677">
    <property type="entry name" value="Nucleotide-bd_a/b_plait_sf"/>
</dbReference>
<evidence type="ECO:0000256" key="1">
    <source>
        <dbReference type="ARBA" id="ARBA00004123"/>
    </source>
</evidence>
<dbReference type="InterPro" id="IPR000504">
    <property type="entry name" value="RRM_dom"/>
</dbReference>
<dbReference type="SUPFAM" id="SSF54928">
    <property type="entry name" value="RNA-binding domain, RBD"/>
    <property type="match status" value="1"/>
</dbReference>
<evidence type="ECO:0000313" key="7">
    <source>
        <dbReference type="Proteomes" id="UP000275078"/>
    </source>
</evidence>
<dbReference type="SMART" id="SM00360">
    <property type="entry name" value="RRM"/>
    <property type="match status" value="1"/>
</dbReference>
<dbReference type="Pfam" id="PF14327">
    <property type="entry name" value="CSTF2_hinge"/>
    <property type="match status" value="1"/>
</dbReference>
<dbReference type="Pfam" id="PF00076">
    <property type="entry name" value="RRM_1"/>
    <property type="match status" value="1"/>
</dbReference>
<accession>A0A3N4IHN1</accession>
<dbReference type="GO" id="GO:0005847">
    <property type="term" value="C:mRNA cleavage and polyadenylation specificity factor complex"/>
    <property type="evidence" value="ECO:0007669"/>
    <property type="project" value="TreeGrafter"/>
</dbReference>
<dbReference type="InterPro" id="IPR025742">
    <property type="entry name" value="CSTF2_hinge"/>
</dbReference>
<dbReference type="GO" id="GO:0031124">
    <property type="term" value="P:mRNA 3'-end processing"/>
    <property type="evidence" value="ECO:0007669"/>
    <property type="project" value="InterPro"/>
</dbReference>
<dbReference type="InterPro" id="IPR026896">
    <property type="entry name" value="CSTF_C"/>
</dbReference>
<dbReference type="InterPro" id="IPR035979">
    <property type="entry name" value="RBD_domain_sf"/>
</dbReference>
<dbReference type="PANTHER" id="PTHR45735:SF2">
    <property type="entry name" value="CLEAVAGE STIMULATION FACTOR SUBUNIT 2"/>
    <property type="match status" value="1"/>
</dbReference>
<dbReference type="CDD" id="cd12398">
    <property type="entry name" value="RRM_CSTF2_RNA15_like"/>
    <property type="match status" value="1"/>
</dbReference>
<name>A0A3N4IHN1_ASCIM</name>
<evidence type="ECO:0000256" key="4">
    <source>
        <dbReference type="SAM" id="MobiDB-lite"/>
    </source>
</evidence>
<keyword evidence="2" id="KW-0539">Nucleus</keyword>
<dbReference type="Proteomes" id="UP000275078">
    <property type="component" value="Unassembled WGS sequence"/>
</dbReference>
<feature type="compositionally biased region" description="Polar residues" evidence="4">
    <location>
        <begin position="109"/>
        <end position="121"/>
    </location>
</feature>